<feature type="chain" id="PRO_5039268990" evidence="1">
    <location>
        <begin position="21"/>
        <end position="331"/>
    </location>
</feature>
<feature type="domain" description="ABC-type glycine betaine transport system substrate-binding" evidence="2">
    <location>
        <begin position="30"/>
        <end position="309"/>
    </location>
</feature>
<dbReference type="EMBL" id="JADKPV010000005">
    <property type="protein sequence ID" value="MBF4501772.1"/>
    <property type="molecule type" value="Genomic_DNA"/>
</dbReference>
<evidence type="ECO:0000313" key="3">
    <source>
        <dbReference type="EMBL" id="MBF4501772.1"/>
    </source>
</evidence>
<evidence type="ECO:0000256" key="1">
    <source>
        <dbReference type="SAM" id="SignalP"/>
    </source>
</evidence>
<keyword evidence="1" id="KW-0732">Signal</keyword>
<dbReference type="Proteomes" id="UP000622653">
    <property type="component" value="Unassembled WGS sequence"/>
</dbReference>
<dbReference type="GO" id="GO:0022857">
    <property type="term" value="F:transmembrane transporter activity"/>
    <property type="evidence" value="ECO:0007669"/>
    <property type="project" value="InterPro"/>
</dbReference>
<dbReference type="GO" id="GO:0043190">
    <property type="term" value="C:ATP-binding cassette (ABC) transporter complex"/>
    <property type="evidence" value="ECO:0007669"/>
    <property type="project" value="InterPro"/>
</dbReference>
<keyword evidence="4" id="KW-1185">Reference proteome</keyword>
<dbReference type="AlphaFoldDB" id="A0A8J7KCQ5"/>
<evidence type="ECO:0000259" key="2">
    <source>
        <dbReference type="Pfam" id="PF04069"/>
    </source>
</evidence>
<proteinExistence type="predicted"/>
<dbReference type="InterPro" id="IPR007210">
    <property type="entry name" value="ABC_Gly_betaine_transp_sub-bd"/>
</dbReference>
<name>A0A8J7KCQ5_9BACL</name>
<gene>
    <name evidence="3" type="ORF">IRY55_10380</name>
</gene>
<protein>
    <submittedName>
        <fullName evidence="3">ABC transporter substrate-binding protein</fullName>
    </submittedName>
</protein>
<organism evidence="3 4">
    <name type="scientific">Savagea serpentis</name>
    <dbReference type="NCBI Taxonomy" id="2785297"/>
    <lineage>
        <taxon>Bacteria</taxon>
        <taxon>Bacillati</taxon>
        <taxon>Bacillota</taxon>
        <taxon>Bacilli</taxon>
        <taxon>Bacillales</taxon>
        <taxon>Caryophanaceae</taxon>
        <taxon>Savagea</taxon>
    </lineage>
</organism>
<reference evidence="3" key="1">
    <citation type="submission" date="2020-11" db="EMBL/GenBank/DDBJ databases">
        <title>Multidrug resistant novel bacterium Savagea serpentis sp. nov., isolated from the scats of a vine snake (Ahaetulla nasuta).</title>
        <authorList>
            <person name="Venkata Ramana V."/>
            <person name="Vikas Patil S."/>
            <person name="Yogita Lugani V."/>
        </authorList>
    </citation>
    <scope>NUCLEOTIDE SEQUENCE</scope>
    <source>
        <strain evidence="3">SN6</strain>
    </source>
</reference>
<dbReference type="Gene3D" id="3.40.190.100">
    <property type="entry name" value="Glycine betaine-binding periplasmic protein, domain 2"/>
    <property type="match status" value="1"/>
</dbReference>
<sequence>MKKWLTMMFASLFFVLTACGDGDSATEIETIHFADAGWDSIRFHNSVAQTIIENGYGYDTEVTNGTSTATLQALQQGDLNVYMEVWTDNLEDIYTKAIDRGDIVRAATNFDDNTQGLYVPRYVIEGDPERGIEPVAPDLKTVKDLEKYADVFIDPEDTSKGRVVGAPSSWIISEYLDEKLQTYGLDEQYNYLVPGSDSAIVASLAGAVKQGEPWVGYYWSPTWVTASFDLVLLEDEPFDIEKWEEDRSTEFPPNDVVIAVHKDFPTQAKDVYEFLQKYETSNALTEEALDYMNENDASPEEAAKWWMNEHEDIWTSWVPEDIAEKVKSAIQ</sequence>
<dbReference type="RefSeq" id="WP_194563249.1">
    <property type="nucleotide sequence ID" value="NZ_JADKPV010000005.1"/>
</dbReference>
<dbReference type="PROSITE" id="PS51257">
    <property type="entry name" value="PROKAR_LIPOPROTEIN"/>
    <property type="match status" value="1"/>
</dbReference>
<dbReference type="Pfam" id="PF04069">
    <property type="entry name" value="OpuAC"/>
    <property type="match status" value="1"/>
</dbReference>
<comment type="caution">
    <text evidence="3">The sequence shown here is derived from an EMBL/GenBank/DDBJ whole genome shotgun (WGS) entry which is preliminary data.</text>
</comment>
<feature type="signal peptide" evidence="1">
    <location>
        <begin position="1"/>
        <end position="20"/>
    </location>
</feature>
<dbReference type="Gene3D" id="3.40.190.10">
    <property type="entry name" value="Periplasmic binding protein-like II"/>
    <property type="match status" value="1"/>
</dbReference>
<evidence type="ECO:0000313" key="4">
    <source>
        <dbReference type="Proteomes" id="UP000622653"/>
    </source>
</evidence>
<accession>A0A8J7KCQ5</accession>
<dbReference type="SUPFAM" id="SSF53850">
    <property type="entry name" value="Periplasmic binding protein-like II"/>
    <property type="match status" value="1"/>
</dbReference>
<dbReference type="CDD" id="cd13641">
    <property type="entry name" value="PBP2_HisX_like"/>
    <property type="match status" value="1"/>
</dbReference>